<dbReference type="Proteomes" id="UP000824219">
    <property type="component" value="Linkage Group LG08"/>
</dbReference>
<name>A0A9D3NV06_9TELE</name>
<protein>
    <submittedName>
        <fullName evidence="2">Uncharacterized protein</fullName>
    </submittedName>
</protein>
<evidence type="ECO:0000313" key="3">
    <source>
        <dbReference type="Proteomes" id="UP000824219"/>
    </source>
</evidence>
<dbReference type="AlphaFoldDB" id="A0A9D3NV06"/>
<feature type="compositionally biased region" description="Basic residues" evidence="1">
    <location>
        <begin position="143"/>
        <end position="154"/>
    </location>
</feature>
<comment type="caution">
    <text evidence="2">The sequence shown here is derived from an EMBL/GenBank/DDBJ whole genome shotgun (WGS) entry which is preliminary data.</text>
</comment>
<proteinExistence type="predicted"/>
<feature type="region of interest" description="Disordered" evidence="1">
    <location>
        <begin position="32"/>
        <end position="66"/>
    </location>
</feature>
<evidence type="ECO:0000256" key="1">
    <source>
        <dbReference type="SAM" id="MobiDB-lite"/>
    </source>
</evidence>
<feature type="compositionally biased region" description="Basic and acidic residues" evidence="1">
    <location>
        <begin position="128"/>
        <end position="142"/>
    </location>
</feature>
<reference evidence="2 3" key="1">
    <citation type="submission" date="2021-06" db="EMBL/GenBank/DDBJ databases">
        <title>Chromosome-level genome assembly of the red-tail catfish (Hemibagrus wyckioides).</title>
        <authorList>
            <person name="Shao F."/>
        </authorList>
    </citation>
    <scope>NUCLEOTIDE SEQUENCE [LARGE SCALE GENOMIC DNA]</scope>
    <source>
        <strain evidence="2">EC202008001</strain>
        <tissue evidence="2">Blood</tissue>
    </source>
</reference>
<gene>
    <name evidence="2" type="ORF">KOW79_007732</name>
</gene>
<feature type="compositionally biased region" description="Basic and acidic residues" evidence="1">
    <location>
        <begin position="44"/>
        <end position="65"/>
    </location>
</feature>
<sequence length="154" mass="17311">MSDYKRRLWRMSRAFYFKGSDKHTEVVQAAFAEAPQPSSLRPRSCSEENKVEGEKRKNEGKKESSAHLTSIAELSVCVPPSHWYLDEAGGAVTRALLRKADDVIEVPSLQAADEAPLDGPGQFPRLFGQERNHAKEGSAKECRQKKRKPDRRSS</sequence>
<feature type="region of interest" description="Disordered" evidence="1">
    <location>
        <begin position="109"/>
        <end position="154"/>
    </location>
</feature>
<keyword evidence="3" id="KW-1185">Reference proteome</keyword>
<organism evidence="2 3">
    <name type="scientific">Hemibagrus wyckioides</name>
    <dbReference type="NCBI Taxonomy" id="337641"/>
    <lineage>
        <taxon>Eukaryota</taxon>
        <taxon>Metazoa</taxon>
        <taxon>Chordata</taxon>
        <taxon>Craniata</taxon>
        <taxon>Vertebrata</taxon>
        <taxon>Euteleostomi</taxon>
        <taxon>Actinopterygii</taxon>
        <taxon>Neopterygii</taxon>
        <taxon>Teleostei</taxon>
        <taxon>Ostariophysi</taxon>
        <taxon>Siluriformes</taxon>
        <taxon>Bagridae</taxon>
        <taxon>Hemibagrus</taxon>
    </lineage>
</organism>
<dbReference type="EMBL" id="JAHKSW010000008">
    <property type="protein sequence ID" value="KAG7329558.1"/>
    <property type="molecule type" value="Genomic_DNA"/>
</dbReference>
<evidence type="ECO:0000313" key="2">
    <source>
        <dbReference type="EMBL" id="KAG7329558.1"/>
    </source>
</evidence>
<accession>A0A9D3NV06</accession>